<dbReference type="KEGG" id="nva:G3M78_13445"/>
<evidence type="ECO:0000259" key="2">
    <source>
        <dbReference type="PROSITE" id="PS51781"/>
    </source>
</evidence>
<evidence type="ECO:0000313" key="3">
    <source>
        <dbReference type="EMBL" id="QPJ66344.1"/>
    </source>
</evidence>
<dbReference type="PROSITE" id="PS51781">
    <property type="entry name" value="SH3B"/>
    <property type="match status" value="1"/>
</dbReference>
<dbReference type="SMART" id="SM00287">
    <property type="entry name" value="SH3b"/>
    <property type="match status" value="2"/>
</dbReference>
<evidence type="ECO:0000256" key="1">
    <source>
        <dbReference type="SAM" id="SignalP"/>
    </source>
</evidence>
<dbReference type="AlphaFoldDB" id="A0A7T0C4G1"/>
<dbReference type="Pfam" id="PF06347">
    <property type="entry name" value="SH3_4"/>
    <property type="match status" value="2"/>
</dbReference>
<gene>
    <name evidence="3" type="ORF">G3M78_13445</name>
</gene>
<organism evidence="3 4">
    <name type="scientific">Candidatus Nitrohelix vancouverensis</name>
    <dbReference type="NCBI Taxonomy" id="2705534"/>
    <lineage>
        <taxon>Bacteria</taxon>
        <taxon>Pseudomonadati</taxon>
        <taxon>Nitrospinota/Tectimicrobiota group</taxon>
        <taxon>Nitrospinota</taxon>
        <taxon>Nitrospinia</taxon>
        <taxon>Nitrospinales</taxon>
        <taxon>Nitrospinaceae</taxon>
        <taxon>Candidatus Nitrohelix</taxon>
    </lineage>
</organism>
<feature type="domain" description="SH3b" evidence="2">
    <location>
        <begin position="23"/>
        <end position="86"/>
    </location>
</feature>
<feature type="chain" id="PRO_5032781931" evidence="1">
    <location>
        <begin position="26"/>
        <end position="150"/>
    </location>
</feature>
<reference evidence="4" key="1">
    <citation type="submission" date="2020-02" db="EMBL/GenBank/DDBJ databases">
        <title>Genomic and physiological characterization of two novel Nitrospinaceae genera.</title>
        <authorList>
            <person name="Mueller A.J."/>
            <person name="Jung M.-Y."/>
            <person name="Strachan C.R."/>
            <person name="Herbold C.W."/>
            <person name="Kirkegaard R.H."/>
            <person name="Daims H."/>
        </authorList>
    </citation>
    <scope>NUCLEOTIDE SEQUENCE [LARGE SCALE GENOMIC DNA]</scope>
</reference>
<dbReference type="Gene3D" id="2.30.30.40">
    <property type="entry name" value="SH3 Domains"/>
    <property type="match status" value="2"/>
</dbReference>
<proteinExistence type="predicted"/>
<protein>
    <submittedName>
        <fullName evidence="3">SH3 domain-containing protein</fullName>
    </submittedName>
</protein>
<dbReference type="InterPro" id="IPR003646">
    <property type="entry name" value="SH3-like_bac-type"/>
</dbReference>
<dbReference type="InterPro" id="IPR010466">
    <property type="entry name" value="DUF1058"/>
</dbReference>
<evidence type="ECO:0000313" key="4">
    <source>
        <dbReference type="Proteomes" id="UP000594464"/>
    </source>
</evidence>
<sequence length="150" mass="17435">MRFSISVSFTFLVLFSLLAPSASQALCIKNSNANLRQGPGTHYQKLWEVYQYMPFKKLKKKGNWFNVKDVDGDVYWVHKKLVTESYHCAVIKNDKTNLRTGPSTDFAKVEWSPVDKFFSMKVLEIRGQWVHIVDSAGDKAWVYRPLVWIQ</sequence>
<name>A0A7T0C4G1_9BACT</name>
<accession>A0A7T0C4G1</accession>
<keyword evidence="1" id="KW-0732">Signal</keyword>
<dbReference type="Proteomes" id="UP000594464">
    <property type="component" value="Chromosome"/>
</dbReference>
<feature type="signal peptide" evidence="1">
    <location>
        <begin position="1"/>
        <end position="25"/>
    </location>
</feature>
<dbReference type="EMBL" id="CP048620">
    <property type="protein sequence ID" value="QPJ66344.1"/>
    <property type="molecule type" value="Genomic_DNA"/>
</dbReference>